<dbReference type="InParanoid" id="G9MEB3"/>
<dbReference type="Proteomes" id="UP000007115">
    <property type="component" value="Unassembled WGS sequence"/>
</dbReference>
<evidence type="ECO:0000313" key="2">
    <source>
        <dbReference type="Proteomes" id="UP000007115"/>
    </source>
</evidence>
<keyword evidence="2" id="KW-1185">Reference proteome</keyword>
<evidence type="ECO:0000313" key="1">
    <source>
        <dbReference type="EMBL" id="EHK27405.1"/>
    </source>
</evidence>
<name>G9MEB3_HYPVG</name>
<dbReference type="HOGENOM" id="CLU_2606355_0_0_1"/>
<dbReference type="AlphaFoldDB" id="G9MEB3"/>
<organism evidence="1 2">
    <name type="scientific">Hypocrea virens (strain Gv29-8 / FGSC 10586)</name>
    <name type="common">Gliocladium virens</name>
    <name type="synonym">Trichoderma virens</name>
    <dbReference type="NCBI Taxonomy" id="413071"/>
    <lineage>
        <taxon>Eukaryota</taxon>
        <taxon>Fungi</taxon>
        <taxon>Dikarya</taxon>
        <taxon>Ascomycota</taxon>
        <taxon>Pezizomycotina</taxon>
        <taxon>Sordariomycetes</taxon>
        <taxon>Hypocreomycetidae</taxon>
        <taxon>Hypocreales</taxon>
        <taxon>Hypocreaceae</taxon>
        <taxon>Trichoderma</taxon>
    </lineage>
</organism>
<dbReference type="RefSeq" id="XP_013961607.1">
    <property type="nucleotide sequence ID" value="XM_014106132.1"/>
</dbReference>
<accession>G9MEB3</accession>
<dbReference type="GeneID" id="25786762"/>
<dbReference type="VEuPathDB" id="FungiDB:TRIVIDRAFT_110989"/>
<gene>
    <name evidence="1" type="ORF">TRIVIDRAFT_110989</name>
</gene>
<proteinExistence type="predicted"/>
<protein>
    <submittedName>
        <fullName evidence="1">Uncharacterized protein</fullName>
    </submittedName>
</protein>
<comment type="caution">
    <text evidence="1">The sequence shown here is derived from an EMBL/GenBank/DDBJ whole genome shotgun (WGS) entry which is preliminary data.</text>
</comment>
<reference evidence="1 2" key="1">
    <citation type="journal article" date="2011" name="Genome Biol.">
        <title>Comparative genome sequence analysis underscores mycoparasitism as the ancestral life style of Trichoderma.</title>
        <authorList>
            <person name="Kubicek C.P."/>
            <person name="Herrera-Estrella A."/>
            <person name="Seidl-Seiboth V."/>
            <person name="Martinez D.A."/>
            <person name="Druzhinina I.S."/>
            <person name="Thon M."/>
            <person name="Zeilinger S."/>
            <person name="Casas-Flores S."/>
            <person name="Horwitz B.A."/>
            <person name="Mukherjee P.K."/>
            <person name="Mukherjee M."/>
            <person name="Kredics L."/>
            <person name="Alcaraz L.D."/>
            <person name="Aerts A."/>
            <person name="Antal Z."/>
            <person name="Atanasova L."/>
            <person name="Cervantes-Badillo M.G."/>
            <person name="Challacombe J."/>
            <person name="Chertkov O."/>
            <person name="McCluskey K."/>
            <person name="Coulpier F."/>
            <person name="Deshpande N."/>
            <person name="von Doehren H."/>
            <person name="Ebbole D.J."/>
            <person name="Esquivel-Naranjo E.U."/>
            <person name="Fekete E."/>
            <person name="Flipphi M."/>
            <person name="Glaser F."/>
            <person name="Gomez-Rodriguez E.Y."/>
            <person name="Gruber S."/>
            <person name="Han C."/>
            <person name="Henrissat B."/>
            <person name="Hermosa R."/>
            <person name="Hernandez-Onate M."/>
            <person name="Karaffa L."/>
            <person name="Kosti I."/>
            <person name="Le Crom S."/>
            <person name="Lindquist E."/>
            <person name="Lucas S."/>
            <person name="Luebeck M."/>
            <person name="Luebeck P.S."/>
            <person name="Margeot A."/>
            <person name="Metz B."/>
            <person name="Misra M."/>
            <person name="Nevalainen H."/>
            <person name="Omann M."/>
            <person name="Packer N."/>
            <person name="Perrone G."/>
            <person name="Uresti-Rivera E.E."/>
            <person name="Salamov A."/>
            <person name="Schmoll M."/>
            <person name="Seiboth B."/>
            <person name="Shapiro H."/>
            <person name="Sukno S."/>
            <person name="Tamayo-Ramos J.A."/>
            <person name="Tisch D."/>
            <person name="Wiest A."/>
            <person name="Wilkinson H.H."/>
            <person name="Zhang M."/>
            <person name="Coutinho P.M."/>
            <person name="Kenerley C.M."/>
            <person name="Monte E."/>
            <person name="Baker S.E."/>
            <person name="Grigoriev I.V."/>
        </authorList>
    </citation>
    <scope>NUCLEOTIDE SEQUENCE [LARGE SCALE GENOMIC DNA]</scope>
    <source>
        <strain evidence="2">Gv29-8 / FGSC 10586</strain>
    </source>
</reference>
<dbReference type="EMBL" id="ABDF02000001">
    <property type="protein sequence ID" value="EHK27405.1"/>
    <property type="molecule type" value="Genomic_DNA"/>
</dbReference>
<sequence length="79" mass="9104">MNMAGQKYRHHERRIWGQRIPAGMSQGCTASRAEQPLGRCAALSRNGRYRYVQRGRFKWAAVTNGPRQVELEANLFSIR</sequence>